<proteinExistence type="predicted"/>
<feature type="coiled-coil region" evidence="1">
    <location>
        <begin position="214"/>
        <end position="241"/>
    </location>
</feature>
<organism evidence="3 4">
    <name type="scientific">Bacillus thuringiensis subsp. tolworthi</name>
    <dbReference type="NCBI Taxonomy" id="1442"/>
    <lineage>
        <taxon>Bacteria</taxon>
        <taxon>Bacillati</taxon>
        <taxon>Bacillota</taxon>
        <taxon>Bacilli</taxon>
        <taxon>Bacillales</taxon>
        <taxon>Bacillaceae</taxon>
        <taxon>Bacillus</taxon>
        <taxon>Bacillus cereus group</taxon>
    </lineage>
</organism>
<sequence>MLQDEIELLNDRTGKFIANKLKEKLINKEPGHCAQVIDLNIGVMLKACQELNENGAGKFESYVLTSNDKIDKEPWEIHATKLVERRNKEEKIVVVFIPHNLKTAAEDSFDMATFEPISFHSVYQEVKESLMDEVISNFLGQDRTVLKQTIVAIQRNWKVPTDVDWSLYYLSIMKNNYKSNIIGQNLPYLYLLPDKRLHSSTASTARVEENIRTIEALRSVKKSIQNRIEGINTKNENIKRTVLKLMKKYTMTLNFDQWIKETLKDADILELLDFDQWGIEALAENLIRFDIEQLKGPALKSGEAGLELKINGSYDFTINYLVEPTPPRSEDWARIQVHLIDAAADEEYTIVHTISTSKKPNTNKSKQKKTVTAKQLEKLDSVEPGIYKIGMRALSSDNFIIAETVSKQSFVSVKELDEQEEVSKGISKYASEGQEILFKEKMKTSEQKVPYIYDRQQFEFSFETGEEEMNLQAPMKVFNEKENIVYRLSTNLFLHKAHEFWLRHPDYIGTVSIKASPNLSGKNLHEHIVLEGQAQVNPEFDHILQEFLRLRKQFFNSILQVGEFHWDQILSFEEEILFEKAWRYIDSYQLLIEKLVDQDSEDAHELLTRLRMIDLIGINDSHQDTIYLMTPSHPLKLAWLLSYEEIGDTWIDKAGRMEASHKELERIKNVLGDQSSLYFPFIIKDKYNSWFVNSDTIGSSWGIFIPLEKVSEESYSQHIKSILKLDKGFKQKVRFPVTKIKQHILQYLEKRPYLNVLTINVFEPGEGSELVELLKQLFKSFEEDKYQVFTDLRIKLHLFTDDESVFDELAKEIDKLMTAGEGKKVSGFQERLTMEVNNPLFPVISYSKHLKNDFLQAPEEFEANLTILYQMLSVDFGFVTDKEAKIHRSSYIKGLNYELTTRTGGKSDTNDESTWKKFISTKYELSDTSSRKMNRLIDLFTELTVFDESENKNDIPAVSVTIDPTKKRELEMIHNHSDWVLLLDEYLGADFLDRPASGRDRYHLIDYIPGEVLDKSNVFVSTNQAVEIESMVRPVAEQLEFHLDEGAERGIIDSLNAISGRLVMKLSSSENQIKGALGMALARLYIHEFNQEERMKVILLPLDAHKEWFQKLPSHKMTDILAIGCNVDTREITFNLIEVKWRTTLPSANIATAEEFRGSINAQLENSKKLLEQKFDQRGSNEAVNLYRSKELAKLLKYYLDRSYRFKSIDDNSYQELSRFISELDDQQNPYKLMYMKHAFIFVMNENTPDICTLDGVSYHVIGKPQVEEYFNHSDEQFSQPTQIFSDDQLKCRTTLFFANSPQIGKANDDSDYEKELMTNIESDKVIGESNLEHEKEGGTSSEDVIEVEVENIPQLSVDKIEMKTAEPNDTSKVSDNIGLTETTGSTDLGQEEQVNQVEESAASSVEPCDPVSVLLGDHHLTNQYGILGKLAATGDTVGLDLDGTSTISLFGVQGSGKSYTVGTIIEMASKQFNKVNKLPAPLASVVFHYSKSEAYKPEFTSLKEANDSKPELERLKEEYGIDPEGIEDVVIITPKDRVDERREEYEGIEVIPLQFSTSELTVEDWNFLMSTTDSTALYVRQLKSVLKEYRRNLTLDNIRMGIEEEEFEDRSRRLLEQRLKFVEEYINDKVKIGSFLRPGRVVIVDVRDEFIEEDEALGLFMVLLRIFSDVTYNETLFNKMIVFDEAHKYMKDQALMGNVVEVIREMRHKGVSMHAHQLKDRNSTVFH</sequence>
<evidence type="ECO:0008006" key="5">
    <source>
        <dbReference type="Google" id="ProtNLM"/>
    </source>
</evidence>
<dbReference type="Gene3D" id="3.40.50.300">
    <property type="entry name" value="P-loop containing nucleotide triphosphate hydrolases"/>
    <property type="match status" value="1"/>
</dbReference>
<evidence type="ECO:0000313" key="4">
    <source>
        <dbReference type="Proteomes" id="UP000055316"/>
    </source>
</evidence>
<dbReference type="EMBL" id="AP014865">
    <property type="protein sequence ID" value="BAR87209.1"/>
    <property type="molecule type" value="Genomic_DNA"/>
</dbReference>
<dbReference type="InterPro" id="IPR027417">
    <property type="entry name" value="P-loop_NTPase"/>
</dbReference>
<accession>A0A9W4EXP9</accession>
<dbReference type="Proteomes" id="UP000055316">
    <property type="component" value="Plasmid pKK1"/>
</dbReference>
<evidence type="ECO:0000256" key="1">
    <source>
        <dbReference type="SAM" id="Coils"/>
    </source>
</evidence>
<gene>
    <name evidence="3" type="ORF">KNN_06474</name>
</gene>
<protein>
    <recommendedName>
        <fullName evidence="5">ATP-binding protein</fullName>
    </recommendedName>
</protein>
<keyword evidence="1" id="KW-0175">Coiled coil</keyword>
<evidence type="ECO:0000313" key="3">
    <source>
        <dbReference type="EMBL" id="BAR87209.1"/>
    </source>
</evidence>
<geneLocation type="plasmid" evidence="4">
    <name>pKK1 DNA</name>
</geneLocation>
<reference evidence="3 4" key="1">
    <citation type="submission" date="2015-05" db="EMBL/GenBank/DDBJ databases">
        <title>Whole genome sequence of Bacillus thuringiensis serovar tolworthi Pasteur Institute Standard strain.</title>
        <authorList>
            <person name="Kanda K."/>
            <person name="Nakashima K."/>
            <person name="Nagano Y."/>
        </authorList>
    </citation>
    <scope>NUCLEOTIDE SEQUENCE [LARGE SCALE GENOMIC DNA]</scope>
    <source>
        <strain evidence="3 4">Pasteur Institute Standard strain</strain>
        <plasmid evidence="4">pKK1 DNA</plasmid>
    </source>
</reference>
<keyword evidence="3" id="KW-0614">Plasmid</keyword>
<feature type="compositionally biased region" description="Polar residues" evidence="2">
    <location>
        <begin position="1368"/>
        <end position="1386"/>
    </location>
</feature>
<dbReference type="RefSeq" id="WP_060852628.1">
    <property type="nucleotide sequence ID" value="NZ_AP014865.1"/>
</dbReference>
<dbReference type="SUPFAM" id="SSF52540">
    <property type="entry name" value="P-loop containing nucleoside triphosphate hydrolases"/>
    <property type="match status" value="1"/>
</dbReference>
<name>A0A9W4EXP9_BACTO</name>
<feature type="region of interest" description="Disordered" evidence="2">
    <location>
        <begin position="1365"/>
        <end position="1386"/>
    </location>
</feature>
<evidence type="ECO:0000256" key="2">
    <source>
        <dbReference type="SAM" id="MobiDB-lite"/>
    </source>
</evidence>